<dbReference type="Gene3D" id="3.40.50.150">
    <property type="entry name" value="Vaccinia Virus protein VP39"/>
    <property type="match status" value="1"/>
</dbReference>
<evidence type="ECO:0000313" key="2">
    <source>
        <dbReference type="Proteomes" id="UP000236634"/>
    </source>
</evidence>
<proteinExistence type="predicted"/>
<organism evidence="1 2">
    <name type="scientific">Hoylesella timonensis</name>
    <dbReference type="NCBI Taxonomy" id="386414"/>
    <lineage>
        <taxon>Bacteria</taxon>
        <taxon>Pseudomonadati</taxon>
        <taxon>Bacteroidota</taxon>
        <taxon>Bacteroidia</taxon>
        <taxon>Bacteroidales</taxon>
        <taxon>Prevotellaceae</taxon>
        <taxon>Hoylesella</taxon>
    </lineage>
</organism>
<evidence type="ECO:0000313" key="1">
    <source>
        <dbReference type="EMBL" id="PNP93599.1"/>
    </source>
</evidence>
<accession>A0A2K0XGE3</accession>
<dbReference type="EMBL" id="NBAX01000007">
    <property type="protein sequence ID" value="PNP93599.1"/>
    <property type="molecule type" value="Genomic_DNA"/>
</dbReference>
<dbReference type="AlphaFoldDB" id="A0A2K0XGE3"/>
<dbReference type="GO" id="GO:0008168">
    <property type="term" value="F:methyltransferase activity"/>
    <property type="evidence" value="ECO:0007669"/>
    <property type="project" value="UniProtKB-KW"/>
</dbReference>
<keyword evidence="1" id="KW-0808">Transferase</keyword>
<gene>
    <name evidence="1" type="ORF">BFS16_09230</name>
</gene>
<dbReference type="Pfam" id="PF13489">
    <property type="entry name" value="Methyltransf_23"/>
    <property type="match status" value="1"/>
</dbReference>
<dbReference type="SUPFAM" id="SSF53335">
    <property type="entry name" value="S-adenosyl-L-methionine-dependent methyltransferases"/>
    <property type="match status" value="1"/>
</dbReference>
<dbReference type="PANTHER" id="PTHR43861">
    <property type="entry name" value="TRANS-ACONITATE 2-METHYLTRANSFERASE-RELATED"/>
    <property type="match status" value="1"/>
</dbReference>
<keyword evidence="1" id="KW-0489">Methyltransferase</keyword>
<dbReference type="GO" id="GO:0032259">
    <property type="term" value="P:methylation"/>
    <property type="evidence" value="ECO:0007669"/>
    <property type="project" value="UniProtKB-KW"/>
</dbReference>
<sequence>MQKRHKDRFRYFQELARTTKEYYIELLRSLDISIGVGTRVLEIGCGEGGNLLPFAQMGCSVTGIDICSSRIEQAAEFFKREKQKGSFLCENFVLLDNSKGEIGTFDIIIVRDVIEHIEPPYKKDFMTHIKDYMTERSVVLVCFPAWQNPFGGHQQISDGFVSKIPFIHLLPNPLYKAILTLSGTKSDTIQELFSIKRSQVTVESFERLIKTIGFTVIIRQLWLINPHYKQKFHLTPRLLAPIFSKIKYLRNFYTTSCTYVLKI</sequence>
<protein>
    <submittedName>
        <fullName evidence="1">SAM-dependent methyltransferase</fullName>
    </submittedName>
</protein>
<dbReference type="RefSeq" id="WP_103003722.1">
    <property type="nucleotide sequence ID" value="NZ_NBAX01000007.1"/>
</dbReference>
<reference evidence="1 2" key="1">
    <citation type="submission" date="2017-03" db="EMBL/GenBank/DDBJ databases">
        <authorList>
            <person name="Afonso C.L."/>
            <person name="Miller P.J."/>
            <person name="Scott M.A."/>
            <person name="Spackman E."/>
            <person name="Goraichik I."/>
            <person name="Dimitrov K.M."/>
            <person name="Suarez D.L."/>
            <person name="Swayne D.E."/>
        </authorList>
    </citation>
    <scope>NUCLEOTIDE SEQUENCE [LARGE SCALE GENOMIC DNA]</scope>
    <source>
        <strain evidence="1 2">DNF00076</strain>
    </source>
</reference>
<comment type="caution">
    <text evidence="1">The sequence shown here is derived from an EMBL/GenBank/DDBJ whole genome shotgun (WGS) entry which is preliminary data.</text>
</comment>
<dbReference type="InterPro" id="IPR029063">
    <property type="entry name" value="SAM-dependent_MTases_sf"/>
</dbReference>
<dbReference type="Proteomes" id="UP000236634">
    <property type="component" value="Unassembled WGS sequence"/>
</dbReference>
<name>A0A2K0XGE3_9BACT</name>
<dbReference type="CDD" id="cd02440">
    <property type="entry name" value="AdoMet_MTases"/>
    <property type="match status" value="1"/>
</dbReference>